<gene>
    <name evidence="2" type="ORF">C5695_17575</name>
</gene>
<dbReference type="AlphaFoldDB" id="A0AAD2JDE1"/>
<dbReference type="EMBL" id="CP027116">
    <property type="protein sequence ID" value="AVM25553.1"/>
    <property type="molecule type" value="Genomic_DNA"/>
</dbReference>
<evidence type="ECO:0000313" key="2">
    <source>
        <dbReference type="EMBL" id="AVM25553.1"/>
    </source>
</evidence>
<feature type="region of interest" description="Disordered" evidence="1">
    <location>
        <begin position="1"/>
        <end position="25"/>
    </location>
</feature>
<dbReference type="RefSeq" id="WP_117731989.1">
    <property type="nucleotide sequence ID" value="NZ_CP027116.1"/>
</dbReference>
<evidence type="ECO:0000256" key="1">
    <source>
        <dbReference type="SAM" id="MobiDB-lite"/>
    </source>
</evidence>
<organism evidence="2 3">
    <name type="scientific">Bacillus pumilus</name>
    <name type="common">Bacillus mesentericus</name>
    <dbReference type="NCBI Taxonomy" id="1408"/>
    <lineage>
        <taxon>Bacteria</taxon>
        <taxon>Bacillati</taxon>
        <taxon>Bacillota</taxon>
        <taxon>Bacilli</taxon>
        <taxon>Bacillales</taxon>
        <taxon>Bacillaceae</taxon>
        <taxon>Bacillus</taxon>
    </lineage>
</organism>
<reference evidence="2 3" key="1">
    <citation type="submission" date="2018-02" db="EMBL/GenBank/DDBJ databases">
        <title>The complete genome of two Bacillus pumilus strains from Cuatro Cienegas, Coahuila, Mexico.</title>
        <authorList>
            <person name="Zarza E."/>
            <person name="Alcaraz L.D."/>
            <person name="Aguilar-Salinas B."/>
            <person name="Islas A."/>
            <person name="Olmedo-Alvarez G."/>
        </authorList>
    </citation>
    <scope>NUCLEOTIDE SEQUENCE [LARGE SCALE GENOMIC DNA]</scope>
    <source>
        <strain evidence="2 3">145</strain>
    </source>
</reference>
<name>A0AAD2JDE1_BACPU</name>
<proteinExistence type="predicted"/>
<evidence type="ECO:0000313" key="3">
    <source>
        <dbReference type="Proteomes" id="UP000264960"/>
    </source>
</evidence>
<sequence>MSFEKPTGLSLGKSSDDDAKNKERDFQRNLRLGILTLNEVRAHYGLKSIGEKGRSIYKGGENNETN</sequence>
<dbReference type="Proteomes" id="UP000264960">
    <property type="component" value="Chromosome"/>
</dbReference>
<protein>
    <submittedName>
        <fullName evidence="2">Uncharacterized protein</fullName>
    </submittedName>
</protein>
<accession>A0AAD2JDE1</accession>
<feature type="compositionally biased region" description="Basic and acidic residues" evidence="1">
    <location>
        <begin position="14"/>
        <end position="25"/>
    </location>
</feature>